<dbReference type="GO" id="GO:0070274">
    <property type="term" value="C:RES complex"/>
    <property type="evidence" value="ECO:0007669"/>
    <property type="project" value="TreeGrafter"/>
</dbReference>
<comment type="similarity">
    <text evidence="1">Belongs to the CWC26 family.</text>
</comment>
<feature type="compositionally biased region" description="Basic and acidic residues" evidence="2">
    <location>
        <begin position="192"/>
        <end position="208"/>
    </location>
</feature>
<dbReference type="AlphaFoldDB" id="A0AAJ5YSM9"/>
<organism evidence="3 4">
    <name type="scientific">Malassezia yamatoensis</name>
    <dbReference type="NCBI Taxonomy" id="253288"/>
    <lineage>
        <taxon>Eukaryota</taxon>
        <taxon>Fungi</taxon>
        <taxon>Dikarya</taxon>
        <taxon>Basidiomycota</taxon>
        <taxon>Ustilaginomycotina</taxon>
        <taxon>Malasseziomycetes</taxon>
        <taxon>Malasseziales</taxon>
        <taxon>Malasseziaceae</taxon>
        <taxon>Malassezia</taxon>
    </lineage>
</organism>
<dbReference type="PANTHER" id="PTHR31809">
    <property type="entry name" value="BUD13 HOMOLOG"/>
    <property type="match status" value="1"/>
</dbReference>
<feature type="region of interest" description="Disordered" evidence="2">
    <location>
        <begin position="27"/>
        <end position="46"/>
    </location>
</feature>
<reference evidence="3 4" key="1">
    <citation type="submission" date="2023-03" db="EMBL/GenBank/DDBJ databases">
        <title>Mating type loci evolution in Malassezia.</title>
        <authorList>
            <person name="Coelho M.A."/>
        </authorList>
    </citation>
    <scope>NUCLEOTIDE SEQUENCE [LARGE SCALE GENOMIC DNA]</scope>
    <source>
        <strain evidence="3 4">CBS 9725</strain>
    </source>
</reference>
<evidence type="ECO:0000313" key="4">
    <source>
        <dbReference type="Proteomes" id="UP001219567"/>
    </source>
</evidence>
<keyword evidence="4" id="KW-1185">Reference proteome</keyword>
<feature type="compositionally biased region" description="Basic and acidic residues" evidence="2">
    <location>
        <begin position="233"/>
        <end position="275"/>
    </location>
</feature>
<dbReference type="Pfam" id="PF09736">
    <property type="entry name" value="Bud13"/>
    <property type="match status" value="1"/>
</dbReference>
<evidence type="ECO:0000256" key="1">
    <source>
        <dbReference type="ARBA" id="ARBA00011069"/>
    </source>
</evidence>
<feature type="compositionally biased region" description="Polar residues" evidence="2">
    <location>
        <begin position="102"/>
        <end position="121"/>
    </location>
</feature>
<name>A0AAJ5YSM9_9BASI</name>
<gene>
    <name evidence="3" type="primary">CWC26</name>
    <name evidence="3" type="ORF">MYAM1_001223</name>
</gene>
<feature type="compositionally biased region" description="Basic residues" evidence="2">
    <location>
        <begin position="279"/>
        <end position="289"/>
    </location>
</feature>
<dbReference type="GO" id="GO:0003723">
    <property type="term" value="F:RNA binding"/>
    <property type="evidence" value="ECO:0007669"/>
    <property type="project" value="TreeGrafter"/>
</dbReference>
<dbReference type="PANTHER" id="PTHR31809:SF0">
    <property type="entry name" value="BUD13 HOMOLOG"/>
    <property type="match status" value="1"/>
</dbReference>
<evidence type="ECO:0000256" key="2">
    <source>
        <dbReference type="SAM" id="MobiDB-lite"/>
    </source>
</evidence>
<dbReference type="Proteomes" id="UP001219567">
    <property type="component" value="Chromosome 1"/>
</dbReference>
<evidence type="ECO:0000313" key="3">
    <source>
        <dbReference type="EMBL" id="WFC98495.1"/>
    </source>
</evidence>
<feature type="region of interest" description="Disordered" evidence="2">
    <location>
        <begin position="52"/>
        <end position="73"/>
    </location>
</feature>
<feature type="region of interest" description="Disordered" evidence="2">
    <location>
        <begin position="87"/>
        <end position="208"/>
    </location>
</feature>
<feature type="region of interest" description="Disordered" evidence="2">
    <location>
        <begin position="230"/>
        <end position="309"/>
    </location>
</feature>
<feature type="compositionally biased region" description="Basic and acidic residues" evidence="2">
    <location>
        <begin position="158"/>
        <end position="182"/>
    </location>
</feature>
<protein>
    <submittedName>
        <fullName evidence="3">Pre-mRNA-splicing factor cwc26</fullName>
    </submittedName>
</protein>
<dbReference type="GO" id="GO:0005684">
    <property type="term" value="C:U2-type spliceosomal complex"/>
    <property type="evidence" value="ECO:0007669"/>
    <property type="project" value="TreeGrafter"/>
</dbReference>
<dbReference type="InterPro" id="IPR051112">
    <property type="entry name" value="CWC26_splicing_factor"/>
</dbReference>
<accession>A0AAJ5YSM9</accession>
<proteinExistence type="inferred from homology"/>
<dbReference type="GO" id="GO:0000398">
    <property type="term" value="P:mRNA splicing, via spliceosome"/>
    <property type="evidence" value="ECO:0007669"/>
    <property type="project" value="TreeGrafter"/>
</dbReference>
<dbReference type="InterPro" id="IPR018609">
    <property type="entry name" value="Bud13"/>
</dbReference>
<feature type="compositionally biased region" description="Acidic residues" evidence="2">
    <location>
        <begin position="58"/>
        <end position="68"/>
    </location>
</feature>
<sequence>MPDPALERYLAQHYYSGPKSDAVLKKYAGESNKKKRRKRTYDNADTLVIRDDTSTWPADEEPADEVDTEIAPSVSEGVELSLKRTIKSTGWNNVRKGEESIASETMEQSTLPSDSLENLKQASLEKPAREPLTEQEEPLSSDAFAPKAGLMSGAQLRAQREARERAEQAELERDARNSSKEPQEDELQSETVYRDASGRRINLEEEQARIREEQARAKLKDAERATWNQGLVQRRERESKRQELHSMAKEGVVRHANDDRMNEAMRQKTHWDDPAKGFLSHRSKARTRRPRYEGPPPPPNRFNIQPGYRWDGVDRGNGFERRLFLKINSNQRLRSEFQMWSAEDM</sequence>
<dbReference type="EMBL" id="CP119943">
    <property type="protein sequence ID" value="WFC98495.1"/>
    <property type="molecule type" value="Genomic_DNA"/>
</dbReference>